<proteinExistence type="predicted"/>
<dbReference type="Proteomes" id="UP000299102">
    <property type="component" value="Unassembled WGS sequence"/>
</dbReference>
<organism evidence="1 2">
    <name type="scientific">Eumeta variegata</name>
    <name type="common">Bagworm moth</name>
    <name type="synonym">Eumeta japonica</name>
    <dbReference type="NCBI Taxonomy" id="151549"/>
    <lineage>
        <taxon>Eukaryota</taxon>
        <taxon>Metazoa</taxon>
        <taxon>Ecdysozoa</taxon>
        <taxon>Arthropoda</taxon>
        <taxon>Hexapoda</taxon>
        <taxon>Insecta</taxon>
        <taxon>Pterygota</taxon>
        <taxon>Neoptera</taxon>
        <taxon>Endopterygota</taxon>
        <taxon>Lepidoptera</taxon>
        <taxon>Glossata</taxon>
        <taxon>Ditrysia</taxon>
        <taxon>Tineoidea</taxon>
        <taxon>Psychidae</taxon>
        <taxon>Oiketicinae</taxon>
        <taxon>Eumeta</taxon>
    </lineage>
</organism>
<protein>
    <submittedName>
        <fullName evidence="1">Uncharacterized protein</fullName>
    </submittedName>
</protein>
<name>A0A4C1WM43_EUMVA</name>
<dbReference type="AlphaFoldDB" id="A0A4C1WM43"/>
<reference evidence="1 2" key="1">
    <citation type="journal article" date="2019" name="Commun. Biol.">
        <title>The bagworm genome reveals a unique fibroin gene that provides high tensile strength.</title>
        <authorList>
            <person name="Kono N."/>
            <person name="Nakamura H."/>
            <person name="Ohtoshi R."/>
            <person name="Tomita M."/>
            <person name="Numata K."/>
            <person name="Arakawa K."/>
        </authorList>
    </citation>
    <scope>NUCLEOTIDE SEQUENCE [LARGE SCALE GENOMIC DNA]</scope>
</reference>
<comment type="caution">
    <text evidence="1">The sequence shown here is derived from an EMBL/GenBank/DDBJ whole genome shotgun (WGS) entry which is preliminary data.</text>
</comment>
<sequence>MRFAYIGTSQRKSILHKQLGMEKQYSRWIPQNWIEAKKNGPRHSVQCHAYQTQVRGVKFGVGHSNRRCHIDLLLRPQNQAAVDRMGLSRRAETNQWRASDIPLKASG</sequence>
<gene>
    <name evidence="1" type="ORF">EVAR_32034_1</name>
</gene>
<evidence type="ECO:0000313" key="2">
    <source>
        <dbReference type="Proteomes" id="UP000299102"/>
    </source>
</evidence>
<evidence type="ECO:0000313" key="1">
    <source>
        <dbReference type="EMBL" id="GBP52478.1"/>
    </source>
</evidence>
<keyword evidence="2" id="KW-1185">Reference proteome</keyword>
<accession>A0A4C1WM43</accession>
<dbReference type="EMBL" id="BGZK01000604">
    <property type="protein sequence ID" value="GBP52478.1"/>
    <property type="molecule type" value="Genomic_DNA"/>
</dbReference>